<dbReference type="AlphaFoldDB" id="A0A517N9S6"/>
<evidence type="ECO:0000259" key="1">
    <source>
        <dbReference type="Pfam" id="PF20247"/>
    </source>
</evidence>
<dbReference type="InterPro" id="IPR046537">
    <property type="entry name" value="DUF6602"/>
</dbReference>
<name>A0A517N9S6_9BACT</name>
<evidence type="ECO:0000313" key="3">
    <source>
        <dbReference type="Proteomes" id="UP000318538"/>
    </source>
</evidence>
<evidence type="ECO:0000313" key="2">
    <source>
        <dbReference type="EMBL" id="QDT03880.1"/>
    </source>
</evidence>
<gene>
    <name evidence="2" type="ORF">K227x_22650</name>
</gene>
<dbReference type="Proteomes" id="UP000318538">
    <property type="component" value="Chromosome"/>
</dbReference>
<dbReference type="EMBL" id="CP036525">
    <property type="protein sequence ID" value="QDT03880.1"/>
    <property type="molecule type" value="Genomic_DNA"/>
</dbReference>
<dbReference type="OrthoDB" id="1494246at2"/>
<protein>
    <recommendedName>
        <fullName evidence="1">DUF6602 domain-containing protein</fullName>
    </recommendedName>
</protein>
<feature type="domain" description="DUF6602" evidence="1">
    <location>
        <begin position="31"/>
        <end position="126"/>
    </location>
</feature>
<dbReference type="KEGG" id="rlc:K227x_22650"/>
<dbReference type="RefSeq" id="WP_145169467.1">
    <property type="nucleotide sequence ID" value="NZ_CP036525.1"/>
</dbReference>
<dbReference type="CDD" id="cd21173">
    <property type="entry name" value="NucC-like"/>
    <property type="match status" value="1"/>
</dbReference>
<sequence>MPKPFFTRLVKYYSSVAAVLRGESDAADIFPNTTDKGGAREQLYVDFLQNHLPSACNAKLGGFVFNQAGEESKQIDVIVSTDMCPQFNVGLKSFACIDGVLAVVSIKSMLDSAGIRDAITNIASVPQHRIDYPWDKIVIDNPMIDMWPLKVIYAIDGVTVETLQKTISEFNHPTQTISKNRLPDVIHVAGKYSLRRSWVDIVHEGRTIPACRYVTMTAEVDAACLAFVVERIQQLCLASRFIPYNFSDYVYRMYGMEPPPI</sequence>
<organism evidence="2 3">
    <name type="scientific">Rubripirellula lacrimiformis</name>
    <dbReference type="NCBI Taxonomy" id="1930273"/>
    <lineage>
        <taxon>Bacteria</taxon>
        <taxon>Pseudomonadati</taxon>
        <taxon>Planctomycetota</taxon>
        <taxon>Planctomycetia</taxon>
        <taxon>Pirellulales</taxon>
        <taxon>Pirellulaceae</taxon>
        <taxon>Rubripirellula</taxon>
    </lineage>
</organism>
<reference evidence="2 3" key="1">
    <citation type="submission" date="2019-02" db="EMBL/GenBank/DDBJ databases">
        <title>Deep-cultivation of Planctomycetes and their phenomic and genomic characterization uncovers novel biology.</title>
        <authorList>
            <person name="Wiegand S."/>
            <person name="Jogler M."/>
            <person name="Boedeker C."/>
            <person name="Pinto D."/>
            <person name="Vollmers J."/>
            <person name="Rivas-Marin E."/>
            <person name="Kohn T."/>
            <person name="Peeters S.H."/>
            <person name="Heuer A."/>
            <person name="Rast P."/>
            <person name="Oberbeckmann S."/>
            <person name="Bunk B."/>
            <person name="Jeske O."/>
            <person name="Meyerdierks A."/>
            <person name="Storesund J.E."/>
            <person name="Kallscheuer N."/>
            <person name="Luecker S."/>
            <person name="Lage O.M."/>
            <person name="Pohl T."/>
            <person name="Merkel B.J."/>
            <person name="Hornburger P."/>
            <person name="Mueller R.-W."/>
            <person name="Bruemmer F."/>
            <person name="Labrenz M."/>
            <person name="Spormann A.M."/>
            <person name="Op den Camp H."/>
            <person name="Overmann J."/>
            <person name="Amann R."/>
            <person name="Jetten M.S.M."/>
            <person name="Mascher T."/>
            <person name="Medema M.H."/>
            <person name="Devos D.P."/>
            <person name="Kaster A.-K."/>
            <person name="Ovreas L."/>
            <person name="Rohde M."/>
            <person name="Galperin M.Y."/>
            <person name="Jogler C."/>
        </authorList>
    </citation>
    <scope>NUCLEOTIDE SEQUENCE [LARGE SCALE GENOMIC DNA]</scope>
    <source>
        <strain evidence="2 3">K22_7</strain>
    </source>
</reference>
<accession>A0A517N9S6</accession>
<dbReference type="Pfam" id="PF20247">
    <property type="entry name" value="DUF6602"/>
    <property type="match status" value="1"/>
</dbReference>
<proteinExistence type="predicted"/>
<keyword evidence="3" id="KW-1185">Reference proteome</keyword>